<evidence type="ECO:0000313" key="2">
    <source>
        <dbReference type="Proteomes" id="UP000237718"/>
    </source>
</evidence>
<protein>
    <submittedName>
        <fullName evidence="1">Uncharacterized protein</fullName>
    </submittedName>
</protein>
<dbReference type="EMBL" id="PVUF01000011">
    <property type="protein sequence ID" value="PRZ46210.1"/>
    <property type="molecule type" value="Genomic_DNA"/>
</dbReference>
<sequence>MMAQDQPGLFAWQSRHCSVAECFDCAIHPIFLTPKSVCELRKKKDLS</sequence>
<dbReference type="Proteomes" id="UP000237718">
    <property type="component" value="Unassembled WGS sequence"/>
</dbReference>
<dbReference type="AlphaFoldDB" id="A0A2T1AC76"/>
<gene>
    <name evidence="1" type="ORF">CLV89_111101</name>
</gene>
<reference evidence="1 2" key="1">
    <citation type="submission" date="2018-03" db="EMBL/GenBank/DDBJ databases">
        <title>Genomic Encyclopedia of Archaeal and Bacterial Type Strains, Phase II (KMG-II): from individual species to whole genera.</title>
        <authorList>
            <person name="Goeker M."/>
        </authorList>
    </citation>
    <scope>NUCLEOTIDE SEQUENCE [LARGE SCALE GENOMIC DNA]</scope>
    <source>
        <strain evidence="1 2">DSM 25328</strain>
    </source>
</reference>
<organism evidence="1 2">
    <name type="scientific">Tritonibacter scottomollicae</name>
    <name type="common">Epibacterium scottomollicae</name>
    <dbReference type="NCBI Taxonomy" id="483013"/>
    <lineage>
        <taxon>Bacteria</taxon>
        <taxon>Pseudomonadati</taxon>
        <taxon>Pseudomonadota</taxon>
        <taxon>Alphaproteobacteria</taxon>
        <taxon>Rhodobacterales</taxon>
        <taxon>Paracoccaceae</taxon>
        <taxon>Tritonibacter</taxon>
    </lineage>
</organism>
<comment type="caution">
    <text evidence="1">The sequence shown here is derived from an EMBL/GenBank/DDBJ whole genome shotgun (WGS) entry which is preliminary data.</text>
</comment>
<evidence type="ECO:0000313" key="1">
    <source>
        <dbReference type="EMBL" id="PRZ46210.1"/>
    </source>
</evidence>
<name>A0A2T1AC76_TRISK</name>
<accession>A0A2T1AC76</accession>
<proteinExistence type="predicted"/>